<dbReference type="SUPFAM" id="SSF49303">
    <property type="entry name" value="beta-Galactosidase/glucuronidase domain"/>
    <property type="match status" value="1"/>
</dbReference>
<evidence type="ECO:0000313" key="9">
    <source>
        <dbReference type="Proteomes" id="UP000198725"/>
    </source>
</evidence>
<name>A0A1I3Z733_9GAMM</name>
<dbReference type="GO" id="GO:0004553">
    <property type="term" value="F:hydrolase activity, hydrolyzing O-glycosyl compounds"/>
    <property type="evidence" value="ECO:0007669"/>
    <property type="project" value="InterPro"/>
</dbReference>
<dbReference type="InterPro" id="IPR006102">
    <property type="entry name" value="Ig-like_GH2"/>
</dbReference>
<feature type="signal peptide" evidence="4">
    <location>
        <begin position="1"/>
        <end position="30"/>
    </location>
</feature>
<dbReference type="PANTHER" id="PTHR42732">
    <property type="entry name" value="BETA-GALACTOSIDASE"/>
    <property type="match status" value="1"/>
</dbReference>
<dbReference type="InterPro" id="IPR006103">
    <property type="entry name" value="Glyco_hydro_2_cat"/>
</dbReference>
<dbReference type="Proteomes" id="UP000198725">
    <property type="component" value="Unassembled WGS sequence"/>
</dbReference>
<dbReference type="Pfam" id="PF00703">
    <property type="entry name" value="Glyco_hydro_2"/>
    <property type="match status" value="1"/>
</dbReference>
<feature type="domain" description="Glycoside hydrolase family 2 catalytic" evidence="6">
    <location>
        <begin position="363"/>
        <end position="471"/>
    </location>
</feature>
<keyword evidence="3" id="KW-0326">Glycosidase</keyword>
<keyword evidence="2 8" id="KW-0378">Hydrolase</keyword>
<dbReference type="GO" id="GO:0005975">
    <property type="term" value="P:carbohydrate metabolic process"/>
    <property type="evidence" value="ECO:0007669"/>
    <property type="project" value="InterPro"/>
</dbReference>
<keyword evidence="4" id="KW-0732">Signal</keyword>
<evidence type="ECO:0000256" key="1">
    <source>
        <dbReference type="ARBA" id="ARBA00007401"/>
    </source>
</evidence>
<feature type="domain" description="Glycosyl hydrolases family 2 sugar binding" evidence="7">
    <location>
        <begin position="121"/>
        <end position="222"/>
    </location>
</feature>
<dbReference type="Gene3D" id="2.60.120.260">
    <property type="entry name" value="Galactose-binding domain-like"/>
    <property type="match status" value="1"/>
</dbReference>
<dbReference type="InterPro" id="IPR013783">
    <property type="entry name" value="Ig-like_fold"/>
</dbReference>
<dbReference type="RefSeq" id="WP_092701593.1">
    <property type="nucleotide sequence ID" value="NZ_FOSR01000002.1"/>
</dbReference>
<reference evidence="9" key="1">
    <citation type="submission" date="2016-10" db="EMBL/GenBank/DDBJ databases">
        <authorList>
            <person name="Varghese N."/>
            <person name="Submissions S."/>
        </authorList>
    </citation>
    <scope>NUCLEOTIDE SEQUENCE [LARGE SCALE GENOMIC DNA]</scope>
    <source>
        <strain evidence="9">MO64</strain>
    </source>
</reference>
<dbReference type="Gene3D" id="3.20.20.80">
    <property type="entry name" value="Glycosidases"/>
    <property type="match status" value="1"/>
</dbReference>
<evidence type="ECO:0000313" key="8">
    <source>
        <dbReference type="EMBL" id="SFK39922.1"/>
    </source>
</evidence>
<dbReference type="InterPro" id="IPR017853">
    <property type="entry name" value="GH"/>
</dbReference>
<organism evidence="8 9">
    <name type="scientific">Rhodanobacter glycinis</name>
    <dbReference type="NCBI Taxonomy" id="582702"/>
    <lineage>
        <taxon>Bacteria</taxon>
        <taxon>Pseudomonadati</taxon>
        <taxon>Pseudomonadota</taxon>
        <taxon>Gammaproteobacteria</taxon>
        <taxon>Lysobacterales</taxon>
        <taxon>Rhodanobacteraceae</taxon>
        <taxon>Rhodanobacter</taxon>
    </lineage>
</organism>
<feature type="chain" id="PRO_5011561145" evidence="4">
    <location>
        <begin position="31"/>
        <end position="626"/>
    </location>
</feature>
<evidence type="ECO:0000259" key="7">
    <source>
        <dbReference type="Pfam" id="PF02837"/>
    </source>
</evidence>
<dbReference type="SUPFAM" id="SSF49785">
    <property type="entry name" value="Galactose-binding domain-like"/>
    <property type="match status" value="1"/>
</dbReference>
<comment type="similarity">
    <text evidence="1">Belongs to the glycosyl hydrolase 2 family.</text>
</comment>
<dbReference type="Pfam" id="PF02837">
    <property type="entry name" value="Glyco_hydro_2_N"/>
    <property type="match status" value="1"/>
</dbReference>
<protein>
    <submittedName>
        <fullName evidence="8">Glycosyl hydrolases family 2, TIM barrel domain</fullName>
    </submittedName>
</protein>
<keyword evidence="9" id="KW-1185">Reference proteome</keyword>
<gene>
    <name evidence="8" type="ORF">SAMN05192579_102244</name>
</gene>
<evidence type="ECO:0000256" key="2">
    <source>
        <dbReference type="ARBA" id="ARBA00022801"/>
    </source>
</evidence>
<dbReference type="Pfam" id="PF02836">
    <property type="entry name" value="Glyco_hydro_2_C"/>
    <property type="match status" value="1"/>
</dbReference>
<evidence type="ECO:0000259" key="6">
    <source>
        <dbReference type="Pfam" id="PF02836"/>
    </source>
</evidence>
<evidence type="ECO:0000256" key="3">
    <source>
        <dbReference type="ARBA" id="ARBA00023295"/>
    </source>
</evidence>
<feature type="domain" description="Glycoside hydrolase family 2 immunoglobulin-like beta-sandwich" evidence="5">
    <location>
        <begin position="227"/>
        <end position="320"/>
    </location>
</feature>
<dbReference type="InterPro" id="IPR051913">
    <property type="entry name" value="GH2_Domain-Containing"/>
</dbReference>
<dbReference type="AlphaFoldDB" id="A0A1I3Z733"/>
<evidence type="ECO:0000256" key="4">
    <source>
        <dbReference type="SAM" id="SignalP"/>
    </source>
</evidence>
<evidence type="ECO:0000259" key="5">
    <source>
        <dbReference type="Pfam" id="PF00703"/>
    </source>
</evidence>
<sequence length="626" mass="70584">MGIRQRRDRKRCAIAALWLVVALAPTTAMAAKEQLVAPLTTPWTAAAMNSRIPLPDYPRPQMTRRNWLNLNGRWDYMSGPHRADPSLRSATPPQFPARPRQIRVPFPPESYLSGIMEKQPINMWYRRRFAIPKTWARHRVLLHFGAISYQSVIYINGHRAGTHRGDWEAFTIDITRWLHPGANEVIVGARDTHDGRHSSGKGAIDHGDYTFTSGIWQTVWLEPVPETYIKRLVIHPNLDQSTVTVKPLVQGVASKVQVSVIADGKTIDKSTQNGSGPVQIHVAQPHAWSPHDPYLYGLAVRLLDGHGRVLDEVQSYFGMRSICLGMVNGQLRPMLNGKFVFQMGPLDQGYWPDGIYTAPSDAAIKHDLETVKRLGFNMIRKHAKVEPQRWYYWVDKLGLLVWQDMPSMWLPDDHPHQVRDEFEREWQSIIKQHANSPAIVTWVPFNENWGAYDVARITAWTKQLDPTRLVDGNTGYNNAPGYRKAPGDPGNGDFNDRHIYVGPGTPPRPSATRAAALGEYGGLGERVPGHMWPGKHDSYVMEPDAEALTTRYEKLQAELLPLVEKDGLGAAVYTQLTDVEHEVNGFLTYDRRVEKMDFARVRAANQAVFKAAEKIGAGKCVSPGRH</sequence>
<dbReference type="InterPro" id="IPR006104">
    <property type="entry name" value="Glyco_hydro_2_N"/>
</dbReference>
<accession>A0A1I3Z733</accession>
<dbReference type="PANTHER" id="PTHR42732:SF2">
    <property type="entry name" value="BETA-MANNOSIDASE"/>
    <property type="match status" value="1"/>
</dbReference>
<dbReference type="Gene3D" id="2.60.40.10">
    <property type="entry name" value="Immunoglobulins"/>
    <property type="match status" value="1"/>
</dbReference>
<dbReference type="InterPro" id="IPR008979">
    <property type="entry name" value="Galactose-bd-like_sf"/>
</dbReference>
<dbReference type="SUPFAM" id="SSF51445">
    <property type="entry name" value="(Trans)glycosidases"/>
    <property type="match status" value="1"/>
</dbReference>
<dbReference type="InterPro" id="IPR036156">
    <property type="entry name" value="Beta-gal/glucu_dom_sf"/>
</dbReference>
<proteinExistence type="inferred from homology"/>
<dbReference type="EMBL" id="FOSR01000002">
    <property type="protein sequence ID" value="SFK39922.1"/>
    <property type="molecule type" value="Genomic_DNA"/>
</dbReference>